<dbReference type="PANTHER" id="PTHR46696:SF1">
    <property type="entry name" value="CYTOCHROME P450 YJIB-RELATED"/>
    <property type="match status" value="1"/>
</dbReference>
<dbReference type="PRINTS" id="PR00359">
    <property type="entry name" value="BP450"/>
</dbReference>
<dbReference type="SUPFAM" id="SSF48264">
    <property type="entry name" value="Cytochrome P450"/>
    <property type="match status" value="1"/>
</dbReference>
<dbReference type="InterPro" id="IPR036396">
    <property type="entry name" value="Cyt_P450_sf"/>
</dbReference>
<sequence>MRIDRSKLSLDQPVSSLDPDRGTHEEAAEWLRYGPVVPVSLPDDVRAWAAVSAGAARTVLDAHPDLSSDPRHWGAYTRGEIPAGWPLLNLIVGESMLNADGADHRRLRRLVSHAFTPRRIEAFAPRIREITRELLDGLETVEPGAVTDLKEGFAYPLPLLIICELFGLTDPDQQRRLRDHFRTMLSVEVSGAERQEAAVGQREVLARLVADRRAAPLGDLTSALIEALDDEAGRLTQKELIDTLEIILLAGHETTVNSLTSTVLALLGRPDQLTALAAGELDWPSAVEAGLHWNGPLRNLFMRYALRDTELHGVTVRHGEPIVVGLAAANRELGGTVPAGFDVRDSGRYDRQLAFGAGPHYCLGAPLARLESEIGLSQLFGRFPAMRLAVPESELVPVVSTAINGVAALPVVLRPAPTEGRSSAAG</sequence>
<dbReference type="EMBL" id="VDFC01000004">
    <property type="protein sequence ID" value="KAA0942863.1"/>
    <property type="molecule type" value="Genomic_DNA"/>
</dbReference>
<evidence type="ECO:0000256" key="6">
    <source>
        <dbReference type="ARBA" id="ARBA00023033"/>
    </source>
</evidence>
<keyword evidence="6 7" id="KW-0503">Monooxygenase</keyword>
<dbReference type="PRINTS" id="PR00385">
    <property type="entry name" value="P450"/>
</dbReference>
<dbReference type="GO" id="GO:0005506">
    <property type="term" value="F:iron ion binding"/>
    <property type="evidence" value="ECO:0007669"/>
    <property type="project" value="InterPro"/>
</dbReference>
<reference evidence="9 10" key="1">
    <citation type="submission" date="2019-05" db="EMBL/GenBank/DDBJ databases">
        <authorList>
            <person name="Hariharan J."/>
            <person name="Choudoir M.J."/>
            <person name="Diebold P."/>
            <person name="Panke-Buisse K."/>
            <person name="Buckley D.H."/>
        </authorList>
    </citation>
    <scope>NUCLEOTIDE SEQUENCE [LARGE SCALE GENOMIC DNA]</scope>
    <source>
        <strain evidence="9 10">SUN51</strain>
    </source>
</reference>
<dbReference type="GO" id="GO:0020037">
    <property type="term" value="F:heme binding"/>
    <property type="evidence" value="ECO:0007669"/>
    <property type="project" value="InterPro"/>
</dbReference>
<dbReference type="Gene3D" id="1.10.630.10">
    <property type="entry name" value="Cytochrome P450"/>
    <property type="match status" value="1"/>
</dbReference>
<evidence type="ECO:0000256" key="8">
    <source>
        <dbReference type="SAM" id="MobiDB-lite"/>
    </source>
</evidence>
<name>A0A5B0BKV6_9ACTN</name>
<protein>
    <submittedName>
        <fullName evidence="9">Cytochrome P450</fullName>
    </submittedName>
</protein>
<dbReference type="OrthoDB" id="4002321at2"/>
<comment type="similarity">
    <text evidence="1 7">Belongs to the cytochrome P450 family.</text>
</comment>
<dbReference type="GO" id="GO:0016705">
    <property type="term" value="F:oxidoreductase activity, acting on paired donors, with incorporation or reduction of molecular oxygen"/>
    <property type="evidence" value="ECO:0007669"/>
    <property type="project" value="InterPro"/>
</dbReference>
<evidence type="ECO:0000256" key="3">
    <source>
        <dbReference type="ARBA" id="ARBA00022723"/>
    </source>
</evidence>
<keyword evidence="5 7" id="KW-0408">Iron</keyword>
<evidence type="ECO:0000313" key="10">
    <source>
        <dbReference type="Proteomes" id="UP000324965"/>
    </source>
</evidence>
<comment type="caution">
    <text evidence="9">The sequence shown here is derived from an EMBL/GenBank/DDBJ whole genome shotgun (WGS) entry which is preliminary data.</text>
</comment>
<dbReference type="Proteomes" id="UP000324965">
    <property type="component" value="Unassembled WGS sequence"/>
</dbReference>
<evidence type="ECO:0000256" key="7">
    <source>
        <dbReference type="RuleBase" id="RU000461"/>
    </source>
</evidence>
<evidence type="ECO:0000256" key="2">
    <source>
        <dbReference type="ARBA" id="ARBA00022617"/>
    </source>
</evidence>
<dbReference type="Pfam" id="PF00067">
    <property type="entry name" value="p450"/>
    <property type="match status" value="1"/>
</dbReference>
<dbReference type="FunFam" id="1.10.630.10:FF:000018">
    <property type="entry name" value="Cytochrome P450 monooxygenase"/>
    <property type="match status" value="1"/>
</dbReference>
<keyword evidence="3 7" id="KW-0479">Metal-binding</keyword>
<feature type="region of interest" description="Disordered" evidence="8">
    <location>
        <begin position="1"/>
        <end position="21"/>
    </location>
</feature>
<keyword evidence="2 7" id="KW-0349">Heme</keyword>
<gene>
    <name evidence="9" type="ORF">FGF04_01210</name>
</gene>
<dbReference type="InterPro" id="IPR002397">
    <property type="entry name" value="Cyt_P450_B"/>
</dbReference>
<proteinExistence type="inferred from homology"/>
<evidence type="ECO:0000256" key="5">
    <source>
        <dbReference type="ARBA" id="ARBA00023004"/>
    </source>
</evidence>
<evidence type="ECO:0000256" key="4">
    <source>
        <dbReference type="ARBA" id="ARBA00023002"/>
    </source>
</evidence>
<dbReference type="AlphaFoldDB" id="A0A5B0BKV6"/>
<dbReference type="GO" id="GO:0004497">
    <property type="term" value="F:monooxygenase activity"/>
    <property type="evidence" value="ECO:0007669"/>
    <property type="project" value="UniProtKB-KW"/>
</dbReference>
<evidence type="ECO:0000313" key="9">
    <source>
        <dbReference type="EMBL" id="KAA0942863.1"/>
    </source>
</evidence>
<organism evidence="9 10">
    <name type="scientific">Streptomyces apricus</name>
    <dbReference type="NCBI Taxonomy" id="1828112"/>
    <lineage>
        <taxon>Bacteria</taxon>
        <taxon>Bacillati</taxon>
        <taxon>Actinomycetota</taxon>
        <taxon>Actinomycetes</taxon>
        <taxon>Kitasatosporales</taxon>
        <taxon>Streptomycetaceae</taxon>
        <taxon>Streptomyces</taxon>
    </lineage>
</organism>
<dbReference type="PROSITE" id="PS00086">
    <property type="entry name" value="CYTOCHROME_P450"/>
    <property type="match status" value="1"/>
</dbReference>
<dbReference type="RefSeq" id="WP_149509276.1">
    <property type="nucleotide sequence ID" value="NZ_VDFC01000004.1"/>
</dbReference>
<dbReference type="InterPro" id="IPR001128">
    <property type="entry name" value="Cyt_P450"/>
</dbReference>
<dbReference type="InterPro" id="IPR017972">
    <property type="entry name" value="Cyt_P450_CS"/>
</dbReference>
<accession>A0A5B0BKV6</accession>
<evidence type="ECO:0000256" key="1">
    <source>
        <dbReference type="ARBA" id="ARBA00010617"/>
    </source>
</evidence>
<dbReference type="PANTHER" id="PTHR46696">
    <property type="entry name" value="P450, PUTATIVE (EUROFUNG)-RELATED"/>
    <property type="match status" value="1"/>
</dbReference>
<keyword evidence="10" id="KW-1185">Reference proteome</keyword>
<keyword evidence="4 7" id="KW-0560">Oxidoreductase</keyword>
<dbReference type="CDD" id="cd11029">
    <property type="entry name" value="CYP107-like"/>
    <property type="match status" value="1"/>
</dbReference>